<sequence>MKIKNEDFIKTIQNQFKEIDFNIIPTLNELELEFESPFCKSFKFQICVESLWTLSQVYAIPNLHPNSYFWYNDIMFNPSSEDVNENWIEESQTEILNTLDILLKHPIRIEQVNGIFTSSFKCEYKIENWIELSKNSLLTLSKKTIPPIDGKKYTYY</sequence>
<protein>
    <recommendedName>
        <fullName evidence="3">DUF2199 domain-containing protein</fullName>
    </recommendedName>
</protein>
<proteinExistence type="predicted"/>
<name>A0ABY7S330_9FLAO</name>
<keyword evidence="2" id="KW-1185">Reference proteome</keyword>
<gene>
    <name evidence="1" type="ORF">MUN68_008780</name>
</gene>
<dbReference type="Proteomes" id="UP001202717">
    <property type="component" value="Chromosome"/>
</dbReference>
<dbReference type="EMBL" id="CP116221">
    <property type="protein sequence ID" value="WCO03589.1"/>
    <property type="molecule type" value="Genomic_DNA"/>
</dbReference>
<accession>A0ABY7S330</accession>
<organism evidence="1 2">
    <name type="scientific">Psychroserpens ponticola</name>
    <dbReference type="NCBI Taxonomy" id="2932268"/>
    <lineage>
        <taxon>Bacteria</taxon>
        <taxon>Pseudomonadati</taxon>
        <taxon>Bacteroidota</taxon>
        <taxon>Flavobacteriia</taxon>
        <taxon>Flavobacteriales</taxon>
        <taxon>Flavobacteriaceae</taxon>
        <taxon>Psychroserpens</taxon>
    </lineage>
</organism>
<evidence type="ECO:0008006" key="3">
    <source>
        <dbReference type="Google" id="ProtNLM"/>
    </source>
</evidence>
<evidence type="ECO:0000313" key="1">
    <source>
        <dbReference type="EMBL" id="WCO03589.1"/>
    </source>
</evidence>
<dbReference type="RefSeq" id="WP_249997279.1">
    <property type="nucleotide sequence ID" value="NZ_CP116221.1"/>
</dbReference>
<reference evidence="1 2" key="1">
    <citation type="submission" date="2023-01" db="EMBL/GenBank/DDBJ databases">
        <title>Psychroserpens ponticola sp. nov., isolated from seawater.</title>
        <authorList>
            <person name="Kristyanto S."/>
            <person name="Jung J."/>
            <person name="Kim J.M."/>
            <person name="Jeon C.O."/>
        </authorList>
    </citation>
    <scope>NUCLEOTIDE SEQUENCE [LARGE SCALE GENOMIC DNA]</scope>
    <source>
        <strain evidence="1 2">MSW6</strain>
    </source>
</reference>
<evidence type="ECO:0000313" key="2">
    <source>
        <dbReference type="Proteomes" id="UP001202717"/>
    </source>
</evidence>